<evidence type="ECO:0000313" key="10">
    <source>
        <dbReference type="Proteomes" id="UP000248534"/>
    </source>
</evidence>
<name>A0A2X3Y4K9_STRSA</name>
<keyword evidence="4" id="KW-0547">Nucleotide-binding</keyword>
<dbReference type="GO" id="GO:0055085">
    <property type="term" value="P:transmembrane transport"/>
    <property type="evidence" value="ECO:0007669"/>
    <property type="project" value="UniProtKB-ARBA"/>
</dbReference>
<evidence type="ECO:0000256" key="4">
    <source>
        <dbReference type="ARBA" id="ARBA00022741"/>
    </source>
</evidence>
<dbReference type="Pfam" id="PF00005">
    <property type="entry name" value="ABC_tran"/>
    <property type="match status" value="1"/>
</dbReference>
<dbReference type="GO" id="GO:0016887">
    <property type="term" value="F:ATP hydrolysis activity"/>
    <property type="evidence" value="ECO:0007669"/>
    <property type="project" value="InterPro"/>
</dbReference>
<dbReference type="GO" id="GO:0005524">
    <property type="term" value="F:ATP binding"/>
    <property type="evidence" value="ECO:0007669"/>
    <property type="project" value="UniProtKB-KW"/>
</dbReference>
<dbReference type="RefSeq" id="WP_111676360.1">
    <property type="nucleotide sequence ID" value="NZ_LS483364.1"/>
</dbReference>
<evidence type="ECO:0000256" key="3">
    <source>
        <dbReference type="ARBA" id="ARBA00022448"/>
    </source>
</evidence>
<dbReference type="PROSITE" id="PS00211">
    <property type="entry name" value="ABC_TRANSPORTER_1"/>
    <property type="match status" value="1"/>
</dbReference>
<dbReference type="GO" id="GO:0015833">
    <property type="term" value="P:peptide transport"/>
    <property type="evidence" value="ECO:0007669"/>
    <property type="project" value="UniProtKB-KW"/>
</dbReference>
<dbReference type="GO" id="GO:0005886">
    <property type="term" value="C:plasma membrane"/>
    <property type="evidence" value="ECO:0007669"/>
    <property type="project" value="UniProtKB-SubCell"/>
</dbReference>
<proteinExistence type="inferred from homology"/>
<dbReference type="InterPro" id="IPR027417">
    <property type="entry name" value="P-loop_NTPase"/>
</dbReference>
<dbReference type="GO" id="GO:0015031">
    <property type="term" value="P:protein transport"/>
    <property type="evidence" value="ECO:0007669"/>
    <property type="project" value="UniProtKB-KW"/>
</dbReference>
<evidence type="ECO:0000259" key="8">
    <source>
        <dbReference type="PROSITE" id="PS50893"/>
    </source>
</evidence>
<evidence type="ECO:0000256" key="5">
    <source>
        <dbReference type="ARBA" id="ARBA00022840"/>
    </source>
</evidence>
<feature type="domain" description="ABC transporter" evidence="8">
    <location>
        <begin position="5"/>
        <end position="246"/>
    </location>
</feature>
<dbReference type="AlphaFoldDB" id="A0A2X3Y4K9"/>
<dbReference type="PANTHER" id="PTHR43776">
    <property type="entry name" value="TRANSPORT ATP-BINDING PROTEIN"/>
    <property type="match status" value="1"/>
</dbReference>
<dbReference type="EC" id="3.6.3.-" evidence="9"/>
<comment type="subcellular location">
    <subcellularLocation>
        <location evidence="1">Cell membrane</location>
        <topology evidence="1">Peripheral membrane protein</topology>
    </subcellularLocation>
</comment>
<organism evidence="9 10">
    <name type="scientific">Streptococcus sanguinis</name>
    <dbReference type="NCBI Taxonomy" id="1305"/>
    <lineage>
        <taxon>Bacteria</taxon>
        <taxon>Bacillati</taxon>
        <taxon>Bacillota</taxon>
        <taxon>Bacilli</taxon>
        <taxon>Lactobacillales</taxon>
        <taxon>Streptococcaceae</taxon>
        <taxon>Streptococcus</taxon>
    </lineage>
</organism>
<gene>
    <name evidence="9" type="primary">gsiA_4</name>
    <name evidence="9" type="ORF">NCTC11086_01873</name>
</gene>
<reference evidence="9 10" key="1">
    <citation type="submission" date="2018-06" db="EMBL/GenBank/DDBJ databases">
        <authorList>
            <consortium name="Pathogen Informatics"/>
            <person name="Doyle S."/>
        </authorList>
    </citation>
    <scope>NUCLEOTIDE SEQUENCE [LARGE SCALE GENOMIC DNA]</scope>
    <source>
        <strain evidence="9 10">NCTC11086</strain>
    </source>
</reference>
<dbReference type="PROSITE" id="PS50893">
    <property type="entry name" value="ABC_TRANSPORTER_2"/>
    <property type="match status" value="1"/>
</dbReference>
<dbReference type="InterPro" id="IPR003439">
    <property type="entry name" value="ABC_transporter-like_ATP-bd"/>
</dbReference>
<evidence type="ECO:0000313" key="9">
    <source>
        <dbReference type="EMBL" id="SQF71920.1"/>
    </source>
</evidence>
<keyword evidence="7" id="KW-0653">Protein transport</keyword>
<dbReference type="SUPFAM" id="SSF52540">
    <property type="entry name" value="P-loop containing nucleoside triphosphate hydrolases"/>
    <property type="match status" value="1"/>
</dbReference>
<evidence type="ECO:0000256" key="2">
    <source>
        <dbReference type="ARBA" id="ARBA00005417"/>
    </source>
</evidence>
<dbReference type="CDD" id="cd03257">
    <property type="entry name" value="ABC_NikE_OppD_transporters"/>
    <property type="match status" value="1"/>
</dbReference>
<keyword evidence="9" id="KW-0378">Hydrolase</keyword>
<sequence>MNQVLVGRQLTYEYSQIGERRIGVFDIDISLEKGQALGLVGESGSGKSTIAKLICRFLKPDQGKLTLLGKPVYDYKDREYYARVQYIAQQPQSTFHPKRSIQQSLEEVCRNFSLYQQQSDRKQAICDLLTSVGLTPELAQRLPHQLSGGECQRAAIARALLINPDVLICDEITSALDVTVQYEVMQLLANIKERSQTSFLFISHDIALVSNFAEDLVVLKDGIVQEKGSMREVVSAPKSDYTKLLLSQYREDKDED</sequence>
<dbReference type="Gene3D" id="3.40.50.300">
    <property type="entry name" value="P-loop containing nucleotide triphosphate hydrolases"/>
    <property type="match status" value="1"/>
</dbReference>
<accession>A0A2X3Y4K9</accession>
<keyword evidence="6" id="KW-0571">Peptide transport</keyword>
<dbReference type="InterPro" id="IPR050319">
    <property type="entry name" value="ABC_transp_ATP-bind"/>
</dbReference>
<dbReference type="InterPro" id="IPR017871">
    <property type="entry name" value="ABC_transporter-like_CS"/>
</dbReference>
<keyword evidence="5" id="KW-0067">ATP-binding</keyword>
<evidence type="ECO:0000256" key="7">
    <source>
        <dbReference type="ARBA" id="ARBA00022927"/>
    </source>
</evidence>
<evidence type="ECO:0000256" key="6">
    <source>
        <dbReference type="ARBA" id="ARBA00022856"/>
    </source>
</evidence>
<keyword evidence="3" id="KW-0813">Transport</keyword>
<dbReference type="InterPro" id="IPR003593">
    <property type="entry name" value="AAA+_ATPase"/>
</dbReference>
<dbReference type="Proteomes" id="UP000248534">
    <property type="component" value="Chromosome 1"/>
</dbReference>
<dbReference type="SMART" id="SM00382">
    <property type="entry name" value="AAA"/>
    <property type="match status" value="1"/>
</dbReference>
<evidence type="ECO:0000256" key="1">
    <source>
        <dbReference type="ARBA" id="ARBA00004202"/>
    </source>
</evidence>
<comment type="similarity">
    <text evidence="2">Belongs to the ABC transporter superfamily.</text>
</comment>
<protein>
    <submittedName>
        <fullName evidence="9">Peptide ABC transporter ATPase</fullName>
        <ecNumber evidence="9">3.6.3.-</ecNumber>
    </submittedName>
</protein>
<dbReference type="PANTHER" id="PTHR43776:SF7">
    <property type="entry name" value="D,D-DIPEPTIDE TRANSPORT ATP-BINDING PROTEIN DDPF-RELATED"/>
    <property type="match status" value="1"/>
</dbReference>
<dbReference type="EMBL" id="LS483364">
    <property type="protein sequence ID" value="SQF71920.1"/>
    <property type="molecule type" value="Genomic_DNA"/>
</dbReference>